<dbReference type="Proteomes" id="UP000824055">
    <property type="component" value="Unassembled WGS sequence"/>
</dbReference>
<gene>
    <name evidence="9" type="ORF">H9966_04950</name>
</gene>
<dbReference type="InterPro" id="IPR029044">
    <property type="entry name" value="Nucleotide-diphossugar_trans"/>
</dbReference>
<evidence type="ECO:0000256" key="4">
    <source>
        <dbReference type="ARBA" id="ARBA00022692"/>
    </source>
</evidence>
<reference evidence="9" key="2">
    <citation type="submission" date="2021-04" db="EMBL/GenBank/DDBJ databases">
        <authorList>
            <person name="Gilroy R."/>
        </authorList>
    </citation>
    <scope>NUCLEOTIDE SEQUENCE</scope>
    <source>
        <strain evidence="9">ChiHecec3B27-8219</strain>
    </source>
</reference>
<dbReference type="AlphaFoldDB" id="A0A9D2FYX7"/>
<evidence type="ECO:0000256" key="1">
    <source>
        <dbReference type="ARBA" id="ARBA00004141"/>
    </source>
</evidence>
<dbReference type="PANTHER" id="PTHR48090:SF1">
    <property type="entry name" value="PROPHAGE BACTOPRENOL GLUCOSYL TRANSFERASE HOMOLOG"/>
    <property type="match status" value="1"/>
</dbReference>
<dbReference type="Pfam" id="PF00535">
    <property type="entry name" value="Glycos_transf_2"/>
    <property type="match status" value="1"/>
</dbReference>
<evidence type="ECO:0000313" key="10">
    <source>
        <dbReference type="Proteomes" id="UP000824055"/>
    </source>
</evidence>
<comment type="caution">
    <text evidence="9">The sequence shown here is derived from an EMBL/GenBank/DDBJ whole genome shotgun (WGS) entry which is preliminary data.</text>
</comment>
<evidence type="ECO:0000256" key="5">
    <source>
        <dbReference type="ARBA" id="ARBA00022989"/>
    </source>
</evidence>
<keyword evidence="2" id="KW-0328">Glycosyltransferase</keyword>
<protein>
    <submittedName>
        <fullName evidence="9">Glycosyltransferase family 2 protein</fullName>
    </submittedName>
</protein>
<keyword evidence="4 7" id="KW-0812">Transmembrane</keyword>
<evidence type="ECO:0000256" key="2">
    <source>
        <dbReference type="ARBA" id="ARBA00022676"/>
    </source>
</evidence>
<keyword evidence="5 7" id="KW-1133">Transmembrane helix</keyword>
<organism evidence="9 10">
    <name type="scientific">Candidatus Prevotella avicola</name>
    <dbReference type="NCBI Taxonomy" id="2838738"/>
    <lineage>
        <taxon>Bacteria</taxon>
        <taxon>Pseudomonadati</taxon>
        <taxon>Bacteroidota</taxon>
        <taxon>Bacteroidia</taxon>
        <taxon>Bacteroidales</taxon>
        <taxon>Prevotellaceae</taxon>
        <taxon>Prevotella</taxon>
    </lineage>
</organism>
<dbReference type="CDD" id="cd04187">
    <property type="entry name" value="DPM1_like_bac"/>
    <property type="match status" value="1"/>
</dbReference>
<reference evidence="9" key="1">
    <citation type="journal article" date="2021" name="PeerJ">
        <title>Extensive microbial diversity within the chicken gut microbiome revealed by metagenomics and culture.</title>
        <authorList>
            <person name="Gilroy R."/>
            <person name="Ravi A."/>
            <person name="Getino M."/>
            <person name="Pursley I."/>
            <person name="Horton D.L."/>
            <person name="Alikhan N.F."/>
            <person name="Baker D."/>
            <person name="Gharbi K."/>
            <person name="Hall N."/>
            <person name="Watson M."/>
            <person name="Adriaenssens E.M."/>
            <person name="Foster-Nyarko E."/>
            <person name="Jarju S."/>
            <person name="Secka A."/>
            <person name="Antonio M."/>
            <person name="Oren A."/>
            <person name="Chaudhuri R.R."/>
            <person name="La Ragione R."/>
            <person name="Hildebrand F."/>
            <person name="Pallen M.J."/>
        </authorList>
    </citation>
    <scope>NUCLEOTIDE SEQUENCE</scope>
    <source>
        <strain evidence="9">ChiHecec3B27-8219</strain>
    </source>
</reference>
<evidence type="ECO:0000256" key="6">
    <source>
        <dbReference type="ARBA" id="ARBA00023136"/>
    </source>
</evidence>
<feature type="transmembrane region" description="Helical" evidence="7">
    <location>
        <begin position="268"/>
        <end position="292"/>
    </location>
</feature>
<evidence type="ECO:0000259" key="8">
    <source>
        <dbReference type="Pfam" id="PF00535"/>
    </source>
</evidence>
<feature type="transmembrane region" description="Helical" evidence="7">
    <location>
        <begin position="182"/>
        <end position="200"/>
    </location>
</feature>
<dbReference type="SUPFAM" id="SSF53448">
    <property type="entry name" value="Nucleotide-diphospho-sugar transferases"/>
    <property type="match status" value="1"/>
</dbReference>
<dbReference type="InterPro" id="IPR001173">
    <property type="entry name" value="Glyco_trans_2-like"/>
</dbReference>
<dbReference type="Gene3D" id="3.90.550.10">
    <property type="entry name" value="Spore Coat Polysaccharide Biosynthesis Protein SpsA, Chain A"/>
    <property type="match status" value="1"/>
</dbReference>
<keyword evidence="6 7" id="KW-0472">Membrane</keyword>
<evidence type="ECO:0000256" key="3">
    <source>
        <dbReference type="ARBA" id="ARBA00022679"/>
    </source>
</evidence>
<dbReference type="GO" id="GO:0016757">
    <property type="term" value="F:glycosyltransferase activity"/>
    <property type="evidence" value="ECO:0007669"/>
    <property type="project" value="UniProtKB-KW"/>
</dbReference>
<feature type="domain" description="Glycosyltransferase 2-like" evidence="8">
    <location>
        <begin position="6"/>
        <end position="173"/>
    </location>
</feature>
<name>A0A9D2FYX7_9BACT</name>
<evidence type="ECO:0000313" key="9">
    <source>
        <dbReference type="EMBL" id="HIZ69221.1"/>
    </source>
</evidence>
<comment type="subcellular location">
    <subcellularLocation>
        <location evidence="1">Membrane</location>
        <topology evidence="1">Multi-pass membrane protein</topology>
    </subcellularLocation>
</comment>
<dbReference type="GO" id="GO:0005886">
    <property type="term" value="C:plasma membrane"/>
    <property type="evidence" value="ECO:0007669"/>
    <property type="project" value="TreeGrafter"/>
</dbReference>
<proteinExistence type="predicted"/>
<keyword evidence="3" id="KW-0808">Transferase</keyword>
<dbReference type="InterPro" id="IPR050256">
    <property type="entry name" value="Glycosyltransferase_2"/>
</dbReference>
<dbReference type="PANTHER" id="PTHR48090">
    <property type="entry name" value="UNDECAPRENYL-PHOSPHATE 4-DEOXY-4-FORMAMIDO-L-ARABINOSE TRANSFERASE-RELATED"/>
    <property type="match status" value="1"/>
</dbReference>
<feature type="transmembrane region" description="Helical" evidence="7">
    <location>
        <begin position="233"/>
        <end position="256"/>
    </location>
</feature>
<sequence length="327" mass="36960">MKRLAIIVPCYNEQEVLVNTTSQLVSALERLRNENMIEEGRIVYVDDGSRDRTWELIEEQAIASPLVMGIKLAHNAGHQHALWAGMERSVAWADAMITIDADLQDDVSAIFQMVQLFDKGIDIVFGVRKAREADTFFKRTTAQGFYRLFQKMGGEVVYNHADFRLMSKRATRSLLLYPERNLFLRGLVCTLGYPVANVYYDRKPRLMGKSKYPLRKMLSFALDGITSFSIRPLLFISYIGLFCIVVSILAIVYGLFSYTSGRSIPGWASLMVSMWFIGGAILLACGVIGEYVGKIYIEVKRRPRYLVERETGSTPSSGEIAESRGKM</sequence>
<accession>A0A9D2FYX7</accession>
<dbReference type="EMBL" id="DXBE01000038">
    <property type="protein sequence ID" value="HIZ69221.1"/>
    <property type="molecule type" value="Genomic_DNA"/>
</dbReference>
<evidence type="ECO:0000256" key="7">
    <source>
        <dbReference type="SAM" id="Phobius"/>
    </source>
</evidence>